<accession>A0A9P0P5J4</accession>
<dbReference type="GO" id="GO:0016020">
    <property type="term" value="C:membrane"/>
    <property type="evidence" value="ECO:0007669"/>
    <property type="project" value="InterPro"/>
</dbReference>
<dbReference type="Pfam" id="PF01534">
    <property type="entry name" value="Frizzled"/>
    <property type="match status" value="1"/>
</dbReference>
<reference evidence="4" key="1">
    <citation type="submission" date="2022-03" db="EMBL/GenBank/DDBJ databases">
        <authorList>
            <person name="Sayadi A."/>
        </authorList>
    </citation>
    <scope>NUCLEOTIDE SEQUENCE</scope>
</reference>
<keyword evidence="1" id="KW-0675">Receptor</keyword>
<gene>
    <name evidence="4" type="ORF">ACAOBT_LOCUS9664</name>
</gene>
<organism evidence="4 5">
    <name type="scientific">Acanthoscelides obtectus</name>
    <name type="common">Bean weevil</name>
    <name type="synonym">Bruchus obtectus</name>
    <dbReference type="NCBI Taxonomy" id="200917"/>
    <lineage>
        <taxon>Eukaryota</taxon>
        <taxon>Metazoa</taxon>
        <taxon>Ecdysozoa</taxon>
        <taxon>Arthropoda</taxon>
        <taxon>Hexapoda</taxon>
        <taxon>Insecta</taxon>
        <taxon>Pterygota</taxon>
        <taxon>Neoptera</taxon>
        <taxon>Endopterygota</taxon>
        <taxon>Coleoptera</taxon>
        <taxon>Polyphaga</taxon>
        <taxon>Cucujiformia</taxon>
        <taxon>Chrysomeloidea</taxon>
        <taxon>Chrysomelidae</taxon>
        <taxon>Bruchinae</taxon>
        <taxon>Bruchini</taxon>
        <taxon>Acanthoscelides</taxon>
    </lineage>
</organism>
<sequence length="306" mass="34279">MYGNPNRVRFTDPNFEETVQRWFEECDEEFSDPDADPESNITSENAITSDHETGSELSYSASDDDGQDVTESGEDSETSEPVKKYFYGKNRYKWASTEPTRNVLYLTTAFSAKYLLRNERGGSLASAKIAGHGFIQEKTGTALAKGLIMALFIDKQNGPRWVCLCAWWVARVGLSWPADRMRSLSSVLHVCAWGFPAAQTVAALVRRDVDSDELTDSAQINRKAIIGEPVVVAVRPDDPKFEETLLRWNEELDNEPDSDNDGTDYDDHVSIRSDRESTYSTDDSEVESETEQQLPGKVIKGKNGHI</sequence>
<evidence type="ECO:0000313" key="4">
    <source>
        <dbReference type="EMBL" id="CAH1971879.1"/>
    </source>
</evidence>
<feature type="compositionally biased region" description="Polar residues" evidence="2">
    <location>
        <begin position="39"/>
        <end position="48"/>
    </location>
</feature>
<protein>
    <recommendedName>
        <fullName evidence="3">Frizzled/Smoothened 7TM domain-containing protein</fullName>
    </recommendedName>
</protein>
<proteinExistence type="predicted"/>
<dbReference type="EMBL" id="CAKOFQ010006790">
    <property type="protein sequence ID" value="CAH1971879.1"/>
    <property type="molecule type" value="Genomic_DNA"/>
</dbReference>
<dbReference type="Gene3D" id="1.20.1070.10">
    <property type="entry name" value="Rhodopsin 7-helix transmembrane proteins"/>
    <property type="match status" value="1"/>
</dbReference>
<feature type="region of interest" description="Disordered" evidence="2">
    <location>
        <begin position="25"/>
        <end position="80"/>
    </location>
</feature>
<comment type="caution">
    <text evidence="4">The sequence shown here is derived from an EMBL/GenBank/DDBJ whole genome shotgun (WGS) entry which is preliminary data.</text>
</comment>
<feature type="region of interest" description="Disordered" evidence="2">
    <location>
        <begin position="250"/>
        <end position="306"/>
    </location>
</feature>
<dbReference type="Proteomes" id="UP001152888">
    <property type="component" value="Unassembled WGS sequence"/>
</dbReference>
<feature type="domain" description="Frizzled/Smoothened 7TM" evidence="3">
    <location>
        <begin position="134"/>
        <end position="215"/>
    </location>
</feature>
<evidence type="ECO:0000259" key="3">
    <source>
        <dbReference type="Pfam" id="PF01534"/>
    </source>
</evidence>
<feature type="compositionally biased region" description="Basic and acidic residues" evidence="2">
    <location>
        <begin position="265"/>
        <end position="277"/>
    </location>
</feature>
<evidence type="ECO:0000256" key="1">
    <source>
        <dbReference type="ARBA" id="ARBA00023170"/>
    </source>
</evidence>
<evidence type="ECO:0000313" key="5">
    <source>
        <dbReference type="Proteomes" id="UP001152888"/>
    </source>
</evidence>
<dbReference type="OrthoDB" id="5959102at2759"/>
<dbReference type="GO" id="GO:0007166">
    <property type="term" value="P:cell surface receptor signaling pathway"/>
    <property type="evidence" value="ECO:0007669"/>
    <property type="project" value="InterPro"/>
</dbReference>
<feature type="compositionally biased region" description="Acidic residues" evidence="2">
    <location>
        <begin position="251"/>
        <end position="264"/>
    </location>
</feature>
<feature type="compositionally biased region" description="Acidic residues" evidence="2">
    <location>
        <begin position="25"/>
        <end position="37"/>
    </location>
</feature>
<dbReference type="InterPro" id="IPR000539">
    <property type="entry name" value="Frizzled/Smoothened_7TM"/>
</dbReference>
<evidence type="ECO:0000256" key="2">
    <source>
        <dbReference type="SAM" id="MobiDB-lite"/>
    </source>
</evidence>
<name>A0A9P0P5J4_ACAOB</name>
<keyword evidence="5" id="KW-1185">Reference proteome</keyword>
<feature type="compositionally biased region" description="Acidic residues" evidence="2">
    <location>
        <begin position="62"/>
        <end position="78"/>
    </location>
</feature>
<dbReference type="AlphaFoldDB" id="A0A9P0P5J4"/>